<protein>
    <submittedName>
        <fullName evidence="2">Uncharacterized protein</fullName>
    </submittedName>
</protein>
<feature type="compositionally biased region" description="Low complexity" evidence="1">
    <location>
        <begin position="210"/>
        <end position="219"/>
    </location>
</feature>
<organism evidence="2 3">
    <name type="scientific">Mycena pura</name>
    <dbReference type="NCBI Taxonomy" id="153505"/>
    <lineage>
        <taxon>Eukaryota</taxon>
        <taxon>Fungi</taxon>
        <taxon>Dikarya</taxon>
        <taxon>Basidiomycota</taxon>
        <taxon>Agaricomycotina</taxon>
        <taxon>Agaricomycetes</taxon>
        <taxon>Agaricomycetidae</taxon>
        <taxon>Agaricales</taxon>
        <taxon>Marasmiineae</taxon>
        <taxon>Mycenaceae</taxon>
        <taxon>Mycena</taxon>
    </lineage>
</organism>
<gene>
    <name evidence="2" type="ORF">GGX14DRAFT_557429</name>
</gene>
<feature type="region of interest" description="Disordered" evidence="1">
    <location>
        <begin position="210"/>
        <end position="231"/>
    </location>
</feature>
<keyword evidence="3" id="KW-1185">Reference proteome</keyword>
<sequence length="260" mass="27745">MSTPQCSIGCPHQANHQFAHRNMSMEDVILLLGPLASASHRLHATTATATLCPSPATATLCPSPAAPDLARHHPMPYAICPPPVPSARRPHHMHDPCAACTPPASSACRSHRLHAAPAPSALSRRSTLPLPCARSHERARAHFRRPAPPPLSITLCTLMSMHGLVPNAPRCCRLPPPRPSSRERVHTRSQRPALRRRARTLAGACAVSLSTPTAASPGNAPAPPPSNAPERLYVDPADMAKAFGKVACVTDKVLRYFSSD</sequence>
<dbReference type="AlphaFoldDB" id="A0AAD6YNP9"/>
<comment type="caution">
    <text evidence="2">The sequence shown here is derived from an EMBL/GenBank/DDBJ whole genome shotgun (WGS) entry which is preliminary data.</text>
</comment>
<accession>A0AAD6YNP9</accession>
<evidence type="ECO:0000313" key="3">
    <source>
        <dbReference type="Proteomes" id="UP001219525"/>
    </source>
</evidence>
<evidence type="ECO:0000313" key="2">
    <source>
        <dbReference type="EMBL" id="KAJ7224568.1"/>
    </source>
</evidence>
<proteinExistence type="predicted"/>
<evidence type="ECO:0000256" key="1">
    <source>
        <dbReference type="SAM" id="MobiDB-lite"/>
    </source>
</evidence>
<dbReference type="EMBL" id="JARJCW010000005">
    <property type="protein sequence ID" value="KAJ7224568.1"/>
    <property type="molecule type" value="Genomic_DNA"/>
</dbReference>
<name>A0AAD6YNP9_9AGAR</name>
<dbReference type="Proteomes" id="UP001219525">
    <property type="component" value="Unassembled WGS sequence"/>
</dbReference>
<reference evidence="2" key="1">
    <citation type="submission" date="2023-03" db="EMBL/GenBank/DDBJ databases">
        <title>Massive genome expansion in bonnet fungi (Mycena s.s.) driven by repeated elements and novel gene families across ecological guilds.</title>
        <authorList>
            <consortium name="Lawrence Berkeley National Laboratory"/>
            <person name="Harder C.B."/>
            <person name="Miyauchi S."/>
            <person name="Viragh M."/>
            <person name="Kuo A."/>
            <person name="Thoen E."/>
            <person name="Andreopoulos B."/>
            <person name="Lu D."/>
            <person name="Skrede I."/>
            <person name="Drula E."/>
            <person name="Henrissat B."/>
            <person name="Morin E."/>
            <person name="Kohler A."/>
            <person name="Barry K."/>
            <person name="LaButti K."/>
            <person name="Morin E."/>
            <person name="Salamov A."/>
            <person name="Lipzen A."/>
            <person name="Mereny Z."/>
            <person name="Hegedus B."/>
            <person name="Baldrian P."/>
            <person name="Stursova M."/>
            <person name="Weitz H."/>
            <person name="Taylor A."/>
            <person name="Grigoriev I.V."/>
            <person name="Nagy L.G."/>
            <person name="Martin F."/>
            <person name="Kauserud H."/>
        </authorList>
    </citation>
    <scope>NUCLEOTIDE SEQUENCE</scope>
    <source>
        <strain evidence="2">9144</strain>
    </source>
</reference>